<evidence type="ECO:0000256" key="1">
    <source>
        <dbReference type="SAM" id="Coils"/>
    </source>
</evidence>
<feature type="transmembrane region" description="Helical" evidence="2">
    <location>
        <begin position="46"/>
        <end position="67"/>
    </location>
</feature>
<keyword evidence="2" id="KW-0812">Transmembrane</keyword>
<feature type="transmembrane region" description="Helical" evidence="2">
    <location>
        <begin position="73"/>
        <end position="101"/>
    </location>
</feature>
<organism evidence="3 4">
    <name type="scientific">Oceanibacterium hippocampi</name>
    <dbReference type="NCBI Taxonomy" id="745714"/>
    <lineage>
        <taxon>Bacteria</taxon>
        <taxon>Pseudomonadati</taxon>
        <taxon>Pseudomonadota</taxon>
        <taxon>Alphaproteobacteria</taxon>
        <taxon>Sneathiellales</taxon>
        <taxon>Sneathiellaceae</taxon>
        <taxon>Oceanibacterium</taxon>
    </lineage>
</organism>
<keyword evidence="1" id="KW-0175">Coiled coil</keyword>
<name>A0A1Y5U471_9PROT</name>
<feature type="coiled-coil region" evidence="1">
    <location>
        <begin position="322"/>
        <end position="356"/>
    </location>
</feature>
<gene>
    <name evidence="3" type="ORF">OCH7691_04587</name>
</gene>
<reference evidence="3 4" key="1">
    <citation type="submission" date="2017-03" db="EMBL/GenBank/DDBJ databases">
        <authorList>
            <person name="Afonso C.L."/>
            <person name="Miller P.J."/>
            <person name="Scott M.A."/>
            <person name="Spackman E."/>
            <person name="Goraichik I."/>
            <person name="Dimitrov K.M."/>
            <person name="Suarez D.L."/>
            <person name="Swayne D.E."/>
        </authorList>
    </citation>
    <scope>NUCLEOTIDE SEQUENCE [LARGE SCALE GENOMIC DNA]</scope>
    <source>
        <strain evidence="3 4">CECT 7691</strain>
    </source>
</reference>
<feature type="transmembrane region" description="Helical" evidence="2">
    <location>
        <begin position="173"/>
        <end position="191"/>
    </location>
</feature>
<evidence type="ECO:0000256" key="2">
    <source>
        <dbReference type="SAM" id="Phobius"/>
    </source>
</evidence>
<keyword evidence="2" id="KW-0472">Membrane</keyword>
<accession>A0A1Y5U471</accession>
<dbReference type="EMBL" id="FWFR01000013">
    <property type="protein sequence ID" value="SLN77890.1"/>
    <property type="molecule type" value="Genomic_DNA"/>
</dbReference>
<proteinExistence type="predicted"/>
<dbReference type="Proteomes" id="UP000193200">
    <property type="component" value="Unassembled WGS sequence"/>
</dbReference>
<feature type="transmembrane region" description="Helical" evidence="2">
    <location>
        <begin position="113"/>
        <end position="133"/>
    </location>
</feature>
<evidence type="ECO:0000313" key="4">
    <source>
        <dbReference type="Proteomes" id="UP000193200"/>
    </source>
</evidence>
<evidence type="ECO:0000313" key="3">
    <source>
        <dbReference type="EMBL" id="SLN77890.1"/>
    </source>
</evidence>
<keyword evidence="4" id="KW-1185">Reference proteome</keyword>
<keyword evidence="2" id="KW-1133">Transmembrane helix</keyword>
<dbReference type="InParanoid" id="A0A1Y5U471"/>
<protein>
    <submittedName>
        <fullName evidence="3">Uncharacterized protein</fullName>
    </submittedName>
</protein>
<dbReference type="AlphaFoldDB" id="A0A1Y5U471"/>
<sequence>MFAQVRTGSGILFNSKRDFVQANADIENFKIKRNLTRPASYPESRFLHVSVLLLLLVLESGANAVLIGDASEFGILGGFMEMIGISFINLVAGFSLGCFVLPQVSRRFLPARIAFIIISLAVIALILLFNLFVGHYRDVIAVSASDLGIVNFGARAVENLRAAPLGLADFKSWIFMILGTIFSGIAVVDGLKWDDLYPGYGSRDRSHKALVLRYGRDFERLQNGLERLAKKGIDDINEIADRAGRHEQELNSISSRLAGLKEKLAAYYAQLERDGRQLIQRYRQVNIGARASAPPAYFNNQFQIPDQDRRFPNTDMTDRLDAEALKAAARQARRQVENMHRELLDVYKTIDQLSEQEVQNASPEIFAKKVEELVLEVRETDDRTSDFGEKSK</sequence>